<gene>
    <name evidence="3" type="ORF">ACFFN1_05010</name>
</gene>
<comment type="caution">
    <text evidence="3">The sequence shown here is derived from an EMBL/GenBank/DDBJ whole genome shotgun (WGS) entry which is preliminary data.</text>
</comment>
<feature type="transmembrane region" description="Helical" evidence="2">
    <location>
        <begin position="29"/>
        <end position="48"/>
    </location>
</feature>
<evidence type="ECO:0000313" key="4">
    <source>
        <dbReference type="Proteomes" id="UP001589707"/>
    </source>
</evidence>
<keyword evidence="2" id="KW-0472">Membrane</keyword>
<name>A0ABV5X004_9MICO</name>
<organism evidence="3 4">
    <name type="scientific">Brevibacterium otitidis</name>
    <dbReference type="NCBI Taxonomy" id="53364"/>
    <lineage>
        <taxon>Bacteria</taxon>
        <taxon>Bacillati</taxon>
        <taxon>Actinomycetota</taxon>
        <taxon>Actinomycetes</taxon>
        <taxon>Micrococcales</taxon>
        <taxon>Brevibacteriaceae</taxon>
        <taxon>Brevibacterium</taxon>
    </lineage>
</organism>
<accession>A0ABV5X004</accession>
<dbReference type="EMBL" id="JBHMAU010000038">
    <property type="protein sequence ID" value="MFB9775770.1"/>
    <property type="molecule type" value="Genomic_DNA"/>
</dbReference>
<keyword evidence="4" id="KW-1185">Reference proteome</keyword>
<keyword evidence="2" id="KW-1133">Transmembrane helix</keyword>
<evidence type="ECO:0000256" key="1">
    <source>
        <dbReference type="SAM" id="MobiDB-lite"/>
    </source>
</evidence>
<feature type="transmembrane region" description="Helical" evidence="2">
    <location>
        <begin position="107"/>
        <end position="130"/>
    </location>
</feature>
<reference evidence="3 4" key="1">
    <citation type="submission" date="2024-09" db="EMBL/GenBank/DDBJ databases">
        <authorList>
            <person name="Sun Q."/>
            <person name="Mori K."/>
        </authorList>
    </citation>
    <scope>NUCLEOTIDE SEQUENCE [LARGE SCALE GENOMIC DNA]</scope>
    <source>
        <strain evidence="3 4">JCM 11683</strain>
    </source>
</reference>
<keyword evidence="2" id="KW-0812">Transmembrane</keyword>
<evidence type="ECO:0000313" key="3">
    <source>
        <dbReference type="EMBL" id="MFB9775770.1"/>
    </source>
</evidence>
<proteinExistence type="predicted"/>
<dbReference type="Proteomes" id="UP001589707">
    <property type="component" value="Unassembled WGS sequence"/>
</dbReference>
<evidence type="ECO:0000256" key="2">
    <source>
        <dbReference type="SAM" id="Phobius"/>
    </source>
</evidence>
<feature type="transmembrane region" description="Helical" evidence="2">
    <location>
        <begin position="69"/>
        <end position="87"/>
    </location>
</feature>
<feature type="transmembrane region" description="Helical" evidence="2">
    <location>
        <begin position="168"/>
        <end position="189"/>
    </location>
</feature>
<dbReference type="RefSeq" id="WP_376839185.1">
    <property type="nucleotide sequence ID" value="NZ_JBHMAU010000038.1"/>
</dbReference>
<sequence>MNSSRSAEADRPLPPTEPQPLRSHTRTMVLFWLAAISGVLMCAAYHGLQLNSAGAFGRAVQPGIPSVHLIVDVILGILALAMLPAAIKHDPMERQDSYVGPPSALVAGLVVLCVWMVSVLAAPAGAVVLISIAARLSVNWTIPAFCASMLSIIVFQLAVAQADASPSFSLGAVALTLTLIAMGSARGVVLRRQERAEARHRSTAPAPRA</sequence>
<feature type="transmembrane region" description="Helical" evidence="2">
    <location>
        <begin position="142"/>
        <end position="162"/>
    </location>
</feature>
<protein>
    <submittedName>
        <fullName evidence="3">Uncharacterized protein</fullName>
    </submittedName>
</protein>
<feature type="region of interest" description="Disordered" evidence="1">
    <location>
        <begin position="1"/>
        <end position="21"/>
    </location>
</feature>